<organism evidence="2 3">
    <name type="scientific">Candidatus Taylorbacteria bacterium RIFCSPLOWO2_02_FULL_46_40</name>
    <dbReference type="NCBI Taxonomy" id="1802329"/>
    <lineage>
        <taxon>Bacteria</taxon>
        <taxon>Candidatus Tayloriibacteriota</taxon>
    </lineage>
</organism>
<keyword evidence="1" id="KW-0812">Transmembrane</keyword>
<keyword evidence="1" id="KW-1133">Transmembrane helix</keyword>
<name>A0A1G2P1Q2_9BACT</name>
<evidence type="ECO:0000256" key="1">
    <source>
        <dbReference type="SAM" id="Phobius"/>
    </source>
</evidence>
<evidence type="ECO:0000313" key="2">
    <source>
        <dbReference type="EMBL" id="OHA41521.1"/>
    </source>
</evidence>
<feature type="transmembrane region" description="Helical" evidence="1">
    <location>
        <begin position="28"/>
        <end position="49"/>
    </location>
</feature>
<keyword evidence="1" id="KW-0472">Membrane</keyword>
<dbReference type="Proteomes" id="UP000176429">
    <property type="component" value="Unassembled WGS sequence"/>
</dbReference>
<feature type="transmembrane region" description="Helical" evidence="1">
    <location>
        <begin position="55"/>
        <end position="76"/>
    </location>
</feature>
<feature type="transmembrane region" description="Helical" evidence="1">
    <location>
        <begin position="105"/>
        <end position="129"/>
    </location>
</feature>
<protein>
    <submittedName>
        <fullName evidence="2">Uncharacterized protein</fullName>
    </submittedName>
</protein>
<accession>A0A1G2P1Q2</accession>
<reference evidence="2 3" key="1">
    <citation type="journal article" date="2016" name="Nat. Commun.">
        <title>Thousands of microbial genomes shed light on interconnected biogeochemical processes in an aquifer system.</title>
        <authorList>
            <person name="Anantharaman K."/>
            <person name="Brown C.T."/>
            <person name="Hug L.A."/>
            <person name="Sharon I."/>
            <person name="Castelle C.J."/>
            <person name="Probst A.J."/>
            <person name="Thomas B.C."/>
            <person name="Singh A."/>
            <person name="Wilkins M.J."/>
            <person name="Karaoz U."/>
            <person name="Brodie E.L."/>
            <person name="Williams K.H."/>
            <person name="Hubbard S.S."/>
            <person name="Banfield J.F."/>
        </authorList>
    </citation>
    <scope>NUCLEOTIDE SEQUENCE [LARGE SCALE GENOMIC DNA]</scope>
</reference>
<comment type="caution">
    <text evidence="2">The sequence shown here is derived from an EMBL/GenBank/DDBJ whole genome shotgun (WGS) entry which is preliminary data.</text>
</comment>
<dbReference type="AlphaFoldDB" id="A0A1G2P1Q2"/>
<evidence type="ECO:0000313" key="3">
    <source>
        <dbReference type="Proteomes" id="UP000176429"/>
    </source>
</evidence>
<proteinExistence type="predicted"/>
<sequence length="132" mass="14813">MTEEQMKEKRLENFRDVLMHAVRERYNLLPQISALAATLLVIATFTNLIQLTTFVRFLIILLLLLIPTSLIGYLVVLNQAEECAKRGLEELANNKLTDQIKSNSFLAYLPWGIVAIITFATVSTAFLVANSG</sequence>
<dbReference type="EMBL" id="MHSH01000025">
    <property type="protein sequence ID" value="OHA41521.1"/>
    <property type="molecule type" value="Genomic_DNA"/>
</dbReference>
<gene>
    <name evidence="2" type="ORF">A3H68_01745</name>
</gene>